<keyword evidence="6 7" id="KW-0804">Transcription</keyword>
<keyword evidence="5 7" id="KW-0238">DNA-binding</keyword>
<keyword evidence="2 7" id="KW-0963">Cytoplasm</keyword>
<evidence type="ECO:0000256" key="5">
    <source>
        <dbReference type="ARBA" id="ARBA00023125"/>
    </source>
</evidence>
<evidence type="ECO:0000256" key="4">
    <source>
        <dbReference type="ARBA" id="ARBA00023015"/>
    </source>
</evidence>
<dbReference type="NCBIfam" id="TIGR00242">
    <property type="entry name" value="division/cell wall cluster transcriptional repressor MraZ"/>
    <property type="match status" value="1"/>
</dbReference>
<dbReference type="Pfam" id="PF02381">
    <property type="entry name" value="MraZ"/>
    <property type="match status" value="2"/>
</dbReference>
<comment type="caution">
    <text evidence="9">The sequence shown here is derived from an EMBL/GenBank/DDBJ whole genome shotgun (WGS) entry which is preliminary data.</text>
</comment>
<evidence type="ECO:0000256" key="6">
    <source>
        <dbReference type="ARBA" id="ARBA00023163"/>
    </source>
</evidence>
<dbReference type="InterPro" id="IPR038619">
    <property type="entry name" value="MraZ_sf"/>
</dbReference>
<dbReference type="PROSITE" id="PS51740">
    <property type="entry name" value="SPOVT_ABRB"/>
    <property type="match status" value="1"/>
</dbReference>
<feature type="domain" description="SpoVT-AbrB" evidence="8">
    <location>
        <begin position="82"/>
        <end position="125"/>
    </location>
</feature>
<dbReference type="HAMAP" id="MF_01008">
    <property type="entry name" value="MraZ"/>
    <property type="match status" value="1"/>
</dbReference>
<evidence type="ECO:0000313" key="9">
    <source>
        <dbReference type="EMBL" id="MDA3613653.1"/>
    </source>
</evidence>
<dbReference type="Proteomes" id="UP001210231">
    <property type="component" value="Unassembled WGS sequence"/>
</dbReference>
<dbReference type="CDD" id="cd16320">
    <property type="entry name" value="MraZ_N"/>
    <property type="match status" value="1"/>
</dbReference>
<evidence type="ECO:0000256" key="1">
    <source>
        <dbReference type="ARBA" id="ARBA00013860"/>
    </source>
</evidence>
<keyword evidence="3" id="KW-0677">Repeat</keyword>
<comment type="subcellular location">
    <subcellularLocation>
        <location evidence="7">Cytoplasm</location>
        <location evidence="7">Nucleoid</location>
    </subcellularLocation>
</comment>
<dbReference type="Gene3D" id="3.40.1550.20">
    <property type="entry name" value="Transcriptional regulator MraZ domain"/>
    <property type="match status" value="1"/>
</dbReference>
<dbReference type="InterPro" id="IPR035642">
    <property type="entry name" value="MraZ_N"/>
</dbReference>
<evidence type="ECO:0000256" key="7">
    <source>
        <dbReference type="HAMAP-Rule" id="MF_01008"/>
    </source>
</evidence>
<dbReference type="EMBL" id="JAQGEF010000002">
    <property type="protein sequence ID" value="MDA3613653.1"/>
    <property type="molecule type" value="Genomic_DNA"/>
</dbReference>
<accession>A0ABT4UFP9</accession>
<evidence type="ECO:0000256" key="3">
    <source>
        <dbReference type="ARBA" id="ARBA00022737"/>
    </source>
</evidence>
<dbReference type="RefSeq" id="WP_407029981.1">
    <property type="nucleotide sequence ID" value="NZ_JAQGEF010000002.1"/>
</dbReference>
<comment type="similarity">
    <text evidence="7">Belongs to the MraZ family.</text>
</comment>
<organism evidence="9 10">
    <name type="scientific">Polluticaenibacter yanchengensis</name>
    <dbReference type="NCBI Taxonomy" id="3014562"/>
    <lineage>
        <taxon>Bacteria</taxon>
        <taxon>Pseudomonadati</taxon>
        <taxon>Bacteroidota</taxon>
        <taxon>Chitinophagia</taxon>
        <taxon>Chitinophagales</taxon>
        <taxon>Chitinophagaceae</taxon>
        <taxon>Polluticaenibacter</taxon>
    </lineage>
</organism>
<reference evidence="9 10" key="1">
    <citation type="submission" date="2022-12" db="EMBL/GenBank/DDBJ databases">
        <title>Chitinophagaceae gen. sp. nov., a new member of the family Chitinophagaceae, isolated from soil in a chemical factory.</title>
        <authorList>
            <person name="Ke Z."/>
        </authorList>
    </citation>
    <scope>NUCLEOTIDE SEQUENCE [LARGE SCALE GENOMIC DNA]</scope>
    <source>
        <strain evidence="9 10">LY-5</strain>
    </source>
</reference>
<dbReference type="InterPro" id="IPR037914">
    <property type="entry name" value="SpoVT-AbrB_sf"/>
</dbReference>
<keyword evidence="10" id="KW-1185">Reference proteome</keyword>
<dbReference type="PANTHER" id="PTHR34701:SF1">
    <property type="entry name" value="TRANSCRIPTIONAL REGULATOR MRAZ"/>
    <property type="match status" value="1"/>
</dbReference>
<evidence type="ECO:0000313" key="10">
    <source>
        <dbReference type="Proteomes" id="UP001210231"/>
    </source>
</evidence>
<name>A0ABT4UFP9_9BACT</name>
<dbReference type="PANTHER" id="PTHR34701">
    <property type="entry name" value="TRANSCRIPTIONAL REGULATOR MRAZ"/>
    <property type="match status" value="1"/>
</dbReference>
<sequence>MAKFIGEYDATLDTKGRFLLPAGLKRLMPEGTAMLVINRGIDSCLNIYLEEDWKVMEEKLSAVNPYESRENRMVRKALIAGAVYVQIDSAGRINIPAKLAAYAGLDKEIVLAGDLEKIEIWNKARYDEIFDMLTPDVVTEMMSRVLGGKPQQGNGGAHE</sequence>
<dbReference type="InterPro" id="IPR035644">
    <property type="entry name" value="MraZ_C"/>
</dbReference>
<proteinExistence type="inferred from homology"/>
<dbReference type="SUPFAM" id="SSF89447">
    <property type="entry name" value="AbrB/MazE/MraZ-like"/>
    <property type="match status" value="1"/>
</dbReference>
<evidence type="ECO:0000256" key="2">
    <source>
        <dbReference type="ARBA" id="ARBA00022490"/>
    </source>
</evidence>
<dbReference type="InterPro" id="IPR007159">
    <property type="entry name" value="SpoVT-AbrB_dom"/>
</dbReference>
<dbReference type="InterPro" id="IPR020603">
    <property type="entry name" value="MraZ_dom"/>
</dbReference>
<dbReference type="InterPro" id="IPR003444">
    <property type="entry name" value="MraZ"/>
</dbReference>
<gene>
    <name evidence="7 9" type="primary">mraZ</name>
    <name evidence="9" type="ORF">O3P16_02450</name>
</gene>
<evidence type="ECO:0000259" key="8">
    <source>
        <dbReference type="PROSITE" id="PS51740"/>
    </source>
</evidence>
<comment type="subunit">
    <text evidence="7">Forms oligomers.</text>
</comment>
<keyword evidence="4 7" id="KW-0805">Transcription regulation</keyword>
<protein>
    <recommendedName>
        <fullName evidence="1 7">Transcriptional regulator MraZ</fullName>
    </recommendedName>
</protein>
<dbReference type="CDD" id="cd16321">
    <property type="entry name" value="MraZ_C"/>
    <property type="match status" value="1"/>
</dbReference>